<dbReference type="AlphaFoldDB" id="A0AAD7W556"/>
<sequence>MLAVQTPALAAQAPWAAGTHRDVAAHLSAPASGRERQALQCQHGAERLLLHWAWKPKGVIKYPPSSSHSCPLYLLGVFASRPLCSSRMPNTPRRASYDTVRVLIHIRGRRGGGFLFIWTRVQCLTRPPVAASEAREPSAASPSRERLYLAATSYFTQRDTRHRARRAEVAAAARTEHSRASLRGECGGRSITRICATKASVNLGHT</sequence>
<accession>A0AAD7W556</accession>
<evidence type="ECO:0000313" key="1">
    <source>
        <dbReference type="EMBL" id="KAJ8383833.1"/>
    </source>
</evidence>
<name>A0AAD7W556_9TELE</name>
<evidence type="ECO:0000313" key="2">
    <source>
        <dbReference type="Proteomes" id="UP001221898"/>
    </source>
</evidence>
<dbReference type="EMBL" id="JAINUG010000284">
    <property type="protein sequence ID" value="KAJ8383833.1"/>
    <property type="molecule type" value="Genomic_DNA"/>
</dbReference>
<comment type="caution">
    <text evidence="1">The sequence shown here is derived from an EMBL/GenBank/DDBJ whole genome shotgun (WGS) entry which is preliminary data.</text>
</comment>
<gene>
    <name evidence="1" type="ORF">AAFF_G00214030</name>
</gene>
<protein>
    <submittedName>
        <fullName evidence="1">Uncharacterized protein</fullName>
    </submittedName>
</protein>
<reference evidence="1" key="1">
    <citation type="journal article" date="2023" name="Science">
        <title>Genome structures resolve the early diversification of teleost fishes.</title>
        <authorList>
            <person name="Parey E."/>
            <person name="Louis A."/>
            <person name="Montfort J."/>
            <person name="Bouchez O."/>
            <person name="Roques C."/>
            <person name="Iampietro C."/>
            <person name="Lluch J."/>
            <person name="Castinel A."/>
            <person name="Donnadieu C."/>
            <person name="Desvignes T."/>
            <person name="Floi Bucao C."/>
            <person name="Jouanno E."/>
            <person name="Wen M."/>
            <person name="Mejri S."/>
            <person name="Dirks R."/>
            <person name="Jansen H."/>
            <person name="Henkel C."/>
            <person name="Chen W.J."/>
            <person name="Zahm M."/>
            <person name="Cabau C."/>
            <person name="Klopp C."/>
            <person name="Thompson A.W."/>
            <person name="Robinson-Rechavi M."/>
            <person name="Braasch I."/>
            <person name="Lecointre G."/>
            <person name="Bobe J."/>
            <person name="Postlethwait J.H."/>
            <person name="Berthelot C."/>
            <person name="Roest Crollius H."/>
            <person name="Guiguen Y."/>
        </authorList>
    </citation>
    <scope>NUCLEOTIDE SEQUENCE</scope>
    <source>
        <strain evidence="1">NC1722</strain>
    </source>
</reference>
<proteinExistence type="predicted"/>
<organism evidence="1 2">
    <name type="scientific">Aldrovandia affinis</name>
    <dbReference type="NCBI Taxonomy" id="143900"/>
    <lineage>
        <taxon>Eukaryota</taxon>
        <taxon>Metazoa</taxon>
        <taxon>Chordata</taxon>
        <taxon>Craniata</taxon>
        <taxon>Vertebrata</taxon>
        <taxon>Euteleostomi</taxon>
        <taxon>Actinopterygii</taxon>
        <taxon>Neopterygii</taxon>
        <taxon>Teleostei</taxon>
        <taxon>Notacanthiformes</taxon>
        <taxon>Halosauridae</taxon>
        <taxon>Aldrovandia</taxon>
    </lineage>
</organism>
<dbReference type="Proteomes" id="UP001221898">
    <property type="component" value="Unassembled WGS sequence"/>
</dbReference>
<keyword evidence="2" id="KW-1185">Reference proteome</keyword>